<dbReference type="InterPro" id="IPR059226">
    <property type="entry name" value="Choice_anch_Q_dom"/>
</dbReference>
<comment type="caution">
    <text evidence="1">The sequence shown here is derived from an EMBL/GenBank/DDBJ whole genome shotgun (WGS) entry which is preliminary data.</text>
</comment>
<gene>
    <name evidence="1" type="ORF">S01H4_19022</name>
</gene>
<dbReference type="Gene3D" id="2.70.70.10">
    <property type="entry name" value="Glucose Permease (Domain IIA)"/>
    <property type="match status" value="1"/>
</dbReference>
<protein>
    <submittedName>
        <fullName evidence="1">Uncharacterized protein</fullName>
    </submittedName>
</protein>
<feature type="non-terminal residue" evidence="1">
    <location>
        <position position="142"/>
    </location>
</feature>
<sequence>MDPQFVDPANDDYHLLLNSPCIDAGDPTGDYTGQTDIDGEPRVINGRVDIGADEYSGASIPTLKWPLAGDIDDRQILLGFGDIWTHTYCGGLPKKHTGVDLKASAGEDVYAPEAGTVKAVLSDSNHPEWKYCVTIEHSGFTS</sequence>
<dbReference type="NCBIfam" id="NF041518">
    <property type="entry name" value="choice_anch_Q"/>
    <property type="match status" value="1"/>
</dbReference>
<reference evidence="1" key="1">
    <citation type="journal article" date="2014" name="Front. Microbiol.">
        <title>High frequency of phylogenetically diverse reductive dehalogenase-homologous genes in deep subseafloor sedimentary metagenomes.</title>
        <authorList>
            <person name="Kawai M."/>
            <person name="Futagami T."/>
            <person name="Toyoda A."/>
            <person name="Takaki Y."/>
            <person name="Nishi S."/>
            <person name="Hori S."/>
            <person name="Arai W."/>
            <person name="Tsubouchi T."/>
            <person name="Morono Y."/>
            <person name="Uchiyama I."/>
            <person name="Ito T."/>
            <person name="Fujiyama A."/>
            <person name="Inagaki F."/>
            <person name="Takami H."/>
        </authorList>
    </citation>
    <scope>NUCLEOTIDE SEQUENCE</scope>
    <source>
        <strain evidence="1">Expedition CK06-06</strain>
    </source>
</reference>
<dbReference type="AlphaFoldDB" id="X0YEL3"/>
<proteinExistence type="predicted"/>
<dbReference type="EMBL" id="BART01008459">
    <property type="protein sequence ID" value="GAG54290.1"/>
    <property type="molecule type" value="Genomic_DNA"/>
</dbReference>
<dbReference type="CDD" id="cd12797">
    <property type="entry name" value="M23_peptidase"/>
    <property type="match status" value="1"/>
</dbReference>
<accession>X0YEL3</accession>
<dbReference type="InterPro" id="IPR011055">
    <property type="entry name" value="Dup_hybrid_motif"/>
</dbReference>
<dbReference type="SUPFAM" id="SSF51261">
    <property type="entry name" value="Duplicated hybrid motif"/>
    <property type="match status" value="1"/>
</dbReference>
<name>X0YEL3_9ZZZZ</name>
<dbReference type="SUPFAM" id="SSF51126">
    <property type="entry name" value="Pectin lyase-like"/>
    <property type="match status" value="1"/>
</dbReference>
<evidence type="ECO:0000313" key="1">
    <source>
        <dbReference type="EMBL" id="GAG54290.1"/>
    </source>
</evidence>
<dbReference type="InterPro" id="IPR011050">
    <property type="entry name" value="Pectin_lyase_fold/virulence"/>
</dbReference>
<organism evidence="1">
    <name type="scientific">marine sediment metagenome</name>
    <dbReference type="NCBI Taxonomy" id="412755"/>
    <lineage>
        <taxon>unclassified sequences</taxon>
        <taxon>metagenomes</taxon>
        <taxon>ecological metagenomes</taxon>
    </lineage>
</organism>